<dbReference type="InterPro" id="IPR037138">
    <property type="entry name" value="His_deacetylse_dom_sf"/>
</dbReference>
<dbReference type="Pfam" id="PF00850">
    <property type="entry name" value="Hist_deacetyl"/>
    <property type="match status" value="1"/>
</dbReference>
<dbReference type="Gene3D" id="3.40.800.20">
    <property type="entry name" value="Histone deacetylase domain"/>
    <property type="match status" value="1"/>
</dbReference>
<dbReference type="PANTHER" id="PTHR10625">
    <property type="entry name" value="HISTONE DEACETYLASE HDAC1-RELATED"/>
    <property type="match status" value="1"/>
</dbReference>
<proteinExistence type="predicted"/>
<evidence type="ECO:0000313" key="3">
    <source>
        <dbReference type="Proteomes" id="UP000887566"/>
    </source>
</evidence>
<keyword evidence="3" id="KW-1185">Reference proteome</keyword>
<feature type="domain" description="Histone deacetylase" evidence="2">
    <location>
        <begin position="24"/>
        <end position="314"/>
    </location>
</feature>
<dbReference type="GO" id="GO:0040029">
    <property type="term" value="P:epigenetic regulation of gene expression"/>
    <property type="evidence" value="ECO:0007669"/>
    <property type="project" value="TreeGrafter"/>
</dbReference>
<evidence type="ECO:0000256" key="1">
    <source>
        <dbReference type="ARBA" id="ARBA00048287"/>
    </source>
</evidence>
<dbReference type="Proteomes" id="UP000887566">
    <property type="component" value="Unplaced"/>
</dbReference>
<dbReference type="InterPro" id="IPR023696">
    <property type="entry name" value="Ureohydrolase_dom_sf"/>
</dbReference>
<accession>A0A914WRJ3</accession>
<dbReference type="SUPFAM" id="SSF52768">
    <property type="entry name" value="Arginase/deacetylase"/>
    <property type="match status" value="1"/>
</dbReference>
<name>A0A914WRJ3_9BILA</name>
<dbReference type="PRINTS" id="PR01270">
    <property type="entry name" value="HDASUPER"/>
</dbReference>
<evidence type="ECO:0000259" key="2">
    <source>
        <dbReference type="Pfam" id="PF00850"/>
    </source>
</evidence>
<dbReference type="AlphaFoldDB" id="A0A914WRJ3"/>
<protein>
    <submittedName>
        <fullName evidence="4">Histone deacetylase domain-containing protein</fullName>
    </submittedName>
</protein>
<evidence type="ECO:0000313" key="4">
    <source>
        <dbReference type="WBParaSite" id="PSAMB.scaffold463size50280.g6158.t1"/>
    </source>
</evidence>
<organism evidence="3 4">
    <name type="scientific">Plectus sambesii</name>
    <dbReference type="NCBI Taxonomy" id="2011161"/>
    <lineage>
        <taxon>Eukaryota</taxon>
        <taxon>Metazoa</taxon>
        <taxon>Ecdysozoa</taxon>
        <taxon>Nematoda</taxon>
        <taxon>Chromadorea</taxon>
        <taxon>Plectida</taxon>
        <taxon>Plectina</taxon>
        <taxon>Plectoidea</taxon>
        <taxon>Plectidae</taxon>
        <taxon>Plectus</taxon>
    </lineage>
</organism>
<dbReference type="InterPro" id="IPR000286">
    <property type="entry name" value="HDACs"/>
</dbReference>
<dbReference type="GO" id="GO:0000118">
    <property type="term" value="C:histone deacetylase complex"/>
    <property type="evidence" value="ECO:0007669"/>
    <property type="project" value="TreeGrafter"/>
</dbReference>
<reference evidence="4" key="1">
    <citation type="submission" date="2022-11" db="UniProtKB">
        <authorList>
            <consortium name="WormBaseParasite"/>
        </authorList>
    </citation>
    <scope>IDENTIFICATION</scope>
</reference>
<dbReference type="WBParaSite" id="PSAMB.scaffold463size50280.g6158.t1">
    <property type="protein sequence ID" value="PSAMB.scaffold463size50280.g6158.t1"/>
    <property type="gene ID" value="PSAMB.scaffold463size50280.g6158"/>
</dbReference>
<sequence length="525" mass="58507">MSSTGVVYDQRHELHKCLWDETFPENPERLFAVCDRLKNRGLFERTTLIECKPATEEQILLCHPSSLLEKLKESRNAPDAEALENACKQFEEIYLTQDSFDCALLAVGGAIEAARAVATGKCRNAFAIIRPPGHHSYEANPNGFCIFNNIAIAAKQVVKEFDLKRVLIVDVDIHAPQGTLRSIADSEQILLISIHNYMGGAIWPFMKETNFDYDGNTINVPLNAPGLSDAEYLAAFQHFIIPIAIEYNPQLILVSAGFDAGLGDPLGGQKVTPACFGHLTRMLMGVAEGKVCLILEGGYFKASFIESAEMSLRALLGDPLPLLHIHQRLCPTFIESLRCCISHQAKRWKCCASTLNLLQQQQTASDSEIASMSLSIFVGQPIFEHFERIIRDRRCSTRNWFPRPRSPHSLGDVQLLSGRTSEMNAVLCVAFLLVVAFAVFLQPVNCSPVKGEWRMASKLSEGMVKKRSVYGPYKHLQGYAFMPKKSYGMWSHLPDSRREGFNFVDGGGFMKSDNENPSLFALPVQ</sequence>
<dbReference type="GO" id="GO:0141221">
    <property type="term" value="F:histone deacetylase activity, hydrolytic mechanism"/>
    <property type="evidence" value="ECO:0007669"/>
    <property type="project" value="UniProtKB-EC"/>
</dbReference>
<dbReference type="PANTHER" id="PTHR10625:SF1">
    <property type="entry name" value="HISTONE DEACETYLASE DOMAIN-CONTAINING PROTEIN"/>
    <property type="match status" value="1"/>
</dbReference>
<dbReference type="InterPro" id="IPR023801">
    <property type="entry name" value="His_deacetylse_dom"/>
</dbReference>
<comment type="catalytic activity">
    <reaction evidence="1">
        <text>N(6)-acetyl-L-lysyl-[histone] + H2O = L-lysyl-[histone] + acetate</text>
        <dbReference type="Rhea" id="RHEA:58196"/>
        <dbReference type="Rhea" id="RHEA-COMP:9845"/>
        <dbReference type="Rhea" id="RHEA-COMP:11338"/>
        <dbReference type="ChEBI" id="CHEBI:15377"/>
        <dbReference type="ChEBI" id="CHEBI:29969"/>
        <dbReference type="ChEBI" id="CHEBI:30089"/>
        <dbReference type="ChEBI" id="CHEBI:61930"/>
        <dbReference type="EC" id="3.5.1.98"/>
    </reaction>
</comment>